<dbReference type="CDD" id="cd00130">
    <property type="entry name" value="PAS"/>
    <property type="match status" value="1"/>
</dbReference>
<feature type="non-terminal residue" evidence="3">
    <location>
        <position position="1"/>
    </location>
</feature>
<dbReference type="SMART" id="SM00091">
    <property type="entry name" value="PAS"/>
    <property type="match status" value="1"/>
</dbReference>
<name>X1GM45_9ZZZZ</name>
<dbReference type="Gene3D" id="3.30.450.20">
    <property type="entry name" value="PAS domain"/>
    <property type="match status" value="2"/>
</dbReference>
<dbReference type="NCBIfam" id="TIGR00229">
    <property type="entry name" value="sensory_box"/>
    <property type="match status" value="1"/>
</dbReference>
<dbReference type="InterPro" id="IPR052155">
    <property type="entry name" value="Biofilm_reg_signaling"/>
</dbReference>
<feature type="non-terminal residue" evidence="3">
    <location>
        <position position="400"/>
    </location>
</feature>
<comment type="caution">
    <text evidence="3">The sequence shown here is derived from an EMBL/GenBank/DDBJ whole genome shotgun (WGS) entry which is preliminary data.</text>
</comment>
<feature type="domain" description="PAC" evidence="2">
    <location>
        <begin position="133"/>
        <end position="185"/>
    </location>
</feature>
<protein>
    <recommendedName>
        <fullName evidence="4">PAS domain-containing protein</fullName>
    </recommendedName>
</protein>
<evidence type="ECO:0008006" key="4">
    <source>
        <dbReference type="Google" id="ProtNLM"/>
    </source>
</evidence>
<dbReference type="PANTHER" id="PTHR44757">
    <property type="entry name" value="DIGUANYLATE CYCLASE DGCP"/>
    <property type="match status" value="1"/>
</dbReference>
<dbReference type="InterPro" id="IPR000014">
    <property type="entry name" value="PAS"/>
</dbReference>
<organism evidence="3">
    <name type="scientific">marine sediment metagenome</name>
    <dbReference type="NCBI Taxonomy" id="412755"/>
    <lineage>
        <taxon>unclassified sequences</taxon>
        <taxon>metagenomes</taxon>
        <taxon>ecological metagenomes</taxon>
    </lineage>
</organism>
<proteinExistence type="predicted"/>
<evidence type="ECO:0000313" key="3">
    <source>
        <dbReference type="EMBL" id="GAH45925.1"/>
    </source>
</evidence>
<dbReference type="PROSITE" id="PS50113">
    <property type="entry name" value="PAC"/>
    <property type="match status" value="1"/>
</dbReference>
<dbReference type="PROSITE" id="PS50112">
    <property type="entry name" value="PAS"/>
    <property type="match status" value="1"/>
</dbReference>
<reference evidence="3" key="1">
    <citation type="journal article" date="2014" name="Front. Microbiol.">
        <title>High frequency of phylogenetically diverse reductive dehalogenase-homologous genes in deep subseafloor sedimentary metagenomes.</title>
        <authorList>
            <person name="Kawai M."/>
            <person name="Futagami T."/>
            <person name="Toyoda A."/>
            <person name="Takaki Y."/>
            <person name="Nishi S."/>
            <person name="Hori S."/>
            <person name="Arai W."/>
            <person name="Tsubouchi T."/>
            <person name="Morono Y."/>
            <person name="Uchiyama I."/>
            <person name="Ito T."/>
            <person name="Fujiyama A."/>
            <person name="Inagaki F."/>
            <person name="Takami H."/>
        </authorList>
    </citation>
    <scope>NUCLEOTIDE SEQUENCE</scope>
    <source>
        <strain evidence="3">Expedition CK06-06</strain>
    </source>
</reference>
<dbReference type="InterPro" id="IPR000700">
    <property type="entry name" value="PAS-assoc_C"/>
</dbReference>
<dbReference type="Pfam" id="PF08448">
    <property type="entry name" value="PAS_4"/>
    <property type="match status" value="1"/>
</dbReference>
<evidence type="ECO:0000259" key="1">
    <source>
        <dbReference type="PROSITE" id="PS50112"/>
    </source>
</evidence>
<dbReference type="InterPro" id="IPR035965">
    <property type="entry name" value="PAS-like_dom_sf"/>
</dbReference>
<gene>
    <name evidence="3" type="ORF">S03H2_14821</name>
</gene>
<feature type="domain" description="PAS" evidence="1">
    <location>
        <begin position="55"/>
        <end position="128"/>
    </location>
</feature>
<evidence type="ECO:0000259" key="2">
    <source>
        <dbReference type="PROSITE" id="PS50113"/>
    </source>
</evidence>
<sequence length="400" mass="44311">EGSHLFEWTHRRLDGKDFPASVLLTRMELDGQVQLQATVRDITEQKRATEALRESEEDLSITLHSIGDAVIATDADGRVVRMNPVAEKLTGWPLTEATGKPLAEVFHIVNARTRELVPDPLARALTTGEVVAMGNDTALIARDGAQRQIADSAAPICDAQGRIRGAVLVFHDVTAEHETRTALRERVKELTCLQRIRDGLQANLSVEQLCQHTVEQLVQGMGYPESAASVIALGDQRFTSGRSAEGLAHGIHADIEVAEGARGRLSVFYVEDKPVYLPEEQRLVDAVAKILGHWLDRLRAENKVRDLEMQMEFILGATKTGLDIIDGEFNVRFIDPEWQKVYGDHVGRKCYEYFMGRSGPCPGCGAVKALKDKTIIITEKTLVKENSRPVQVTTMPFQND</sequence>
<dbReference type="PANTHER" id="PTHR44757:SF4">
    <property type="entry name" value="DIGUANYLATE CYCLASE DGCE-RELATED"/>
    <property type="match status" value="1"/>
</dbReference>
<accession>X1GM45</accession>
<dbReference type="SUPFAM" id="SSF55785">
    <property type="entry name" value="PYP-like sensor domain (PAS domain)"/>
    <property type="match status" value="3"/>
</dbReference>
<dbReference type="Pfam" id="PF13426">
    <property type="entry name" value="PAS_9"/>
    <property type="match status" value="1"/>
</dbReference>
<dbReference type="AlphaFoldDB" id="X1GM45"/>
<dbReference type="EMBL" id="BARU01007528">
    <property type="protein sequence ID" value="GAH45925.1"/>
    <property type="molecule type" value="Genomic_DNA"/>
</dbReference>
<dbReference type="InterPro" id="IPR013656">
    <property type="entry name" value="PAS_4"/>
</dbReference>